<dbReference type="STRING" id="428990.SAMN06295987_104322"/>
<accession>A0A1U6I7M6</accession>
<dbReference type="RefSeq" id="WP_139384019.1">
    <property type="nucleotide sequence ID" value="NZ_FVZE01000004.1"/>
</dbReference>
<dbReference type="EMBL" id="FVZE01000004">
    <property type="protein sequence ID" value="SLK04001.1"/>
    <property type="molecule type" value="Genomic_DNA"/>
</dbReference>
<protein>
    <submittedName>
        <fullName evidence="1">Uncharacterized protein</fullName>
    </submittedName>
</protein>
<evidence type="ECO:0000313" key="1">
    <source>
        <dbReference type="EMBL" id="SLK04001.1"/>
    </source>
</evidence>
<dbReference type="AlphaFoldDB" id="A0A1U6I7M6"/>
<keyword evidence="2" id="KW-1185">Reference proteome</keyword>
<gene>
    <name evidence="1" type="ORF">SAMN06295987_104322</name>
</gene>
<organism evidence="1 2">
    <name type="scientific">Novosphingobium mathurense</name>
    <dbReference type="NCBI Taxonomy" id="428990"/>
    <lineage>
        <taxon>Bacteria</taxon>
        <taxon>Pseudomonadati</taxon>
        <taxon>Pseudomonadota</taxon>
        <taxon>Alphaproteobacteria</taxon>
        <taxon>Sphingomonadales</taxon>
        <taxon>Sphingomonadaceae</taxon>
        <taxon>Novosphingobium</taxon>
    </lineage>
</organism>
<evidence type="ECO:0000313" key="2">
    <source>
        <dbReference type="Proteomes" id="UP000190989"/>
    </source>
</evidence>
<sequence>MRVPENPPAFPHELPSGGSVSGMSLRDWFAGQALGGMLASEGDQSGYYHDAAFSAQRAYSLADAMLAERDRP</sequence>
<reference evidence="2" key="1">
    <citation type="submission" date="2017-02" db="EMBL/GenBank/DDBJ databases">
        <authorList>
            <person name="Varghese N."/>
            <person name="Submissions S."/>
        </authorList>
    </citation>
    <scope>NUCLEOTIDE SEQUENCE [LARGE SCALE GENOMIC DNA]</scope>
    <source>
        <strain evidence="2">SM117</strain>
    </source>
</reference>
<name>A0A1U6I7M6_9SPHN</name>
<dbReference type="Proteomes" id="UP000190989">
    <property type="component" value="Unassembled WGS sequence"/>
</dbReference>
<proteinExistence type="predicted"/>